<dbReference type="Proteomes" id="UP000095003">
    <property type="component" value="Unassembled WGS sequence"/>
</dbReference>
<organism evidence="2 3">
    <name type="scientific">Eisenbergiella tayi</name>
    <dbReference type="NCBI Taxonomy" id="1432052"/>
    <lineage>
        <taxon>Bacteria</taxon>
        <taxon>Bacillati</taxon>
        <taxon>Bacillota</taxon>
        <taxon>Clostridia</taxon>
        <taxon>Lachnospirales</taxon>
        <taxon>Lachnospiraceae</taxon>
        <taxon>Eisenbergiella</taxon>
    </lineage>
</organism>
<dbReference type="PROSITE" id="PS50930">
    <property type="entry name" value="HTH_LYTTR"/>
    <property type="match status" value="1"/>
</dbReference>
<gene>
    <name evidence="2" type="ORF">BEH84_04562</name>
</gene>
<dbReference type="Pfam" id="PF04397">
    <property type="entry name" value="LytTR"/>
    <property type="match status" value="1"/>
</dbReference>
<name>A0A1E3ANA5_9FIRM</name>
<dbReference type="Gene3D" id="2.40.50.1020">
    <property type="entry name" value="LytTr DNA-binding domain"/>
    <property type="match status" value="1"/>
</dbReference>
<dbReference type="AlphaFoldDB" id="A0A1E3ANA5"/>
<protein>
    <submittedName>
        <fullName evidence="2">Putative two-component response-regulatory protein YehT</fullName>
    </submittedName>
</protein>
<dbReference type="InterPro" id="IPR046947">
    <property type="entry name" value="LytR-like"/>
</dbReference>
<reference evidence="2 3" key="1">
    <citation type="submission" date="2016-07" db="EMBL/GenBank/DDBJ databases">
        <title>Characterization of isolates of Eisenbergiella tayi derived from blood cultures, using whole genome sequencing.</title>
        <authorList>
            <person name="Burdz T."/>
            <person name="Wiebe D."/>
            <person name="Huynh C."/>
            <person name="Bernard K."/>
        </authorList>
    </citation>
    <scope>NUCLEOTIDE SEQUENCE [LARGE SCALE GENOMIC DNA]</scope>
    <source>
        <strain evidence="2 3">NML 120489</strain>
    </source>
</reference>
<dbReference type="SMART" id="SM00850">
    <property type="entry name" value="LytTR"/>
    <property type="match status" value="1"/>
</dbReference>
<dbReference type="GO" id="GO:0000156">
    <property type="term" value="F:phosphorelay response regulator activity"/>
    <property type="evidence" value="ECO:0007669"/>
    <property type="project" value="InterPro"/>
</dbReference>
<proteinExistence type="predicted"/>
<accession>A0A1E3ANA5</accession>
<dbReference type="EMBL" id="MCGI01000004">
    <property type="protein sequence ID" value="ODM10193.1"/>
    <property type="molecule type" value="Genomic_DNA"/>
</dbReference>
<evidence type="ECO:0000259" key="1">
    <source>
        <dbReference type="PROSITE" id="PS50930"/>
    </source>
</evidence>
<dbReference type="GO" id="GO:0003677">
    <property type="term" value="F:DNA binding"/>
    <property type="evidence" value="ECO:0007669"/>
    <property type="project" value="InterPro"/>
</dbReference>
<dbReference type="RefSeq" id="WP_009250203.1">
    <property type="nucleotide sequence ID" value="NZ_CABMHK010000128.1"/>
</dbReference>
<sequence>MILKTEQDLTCRDMEVLIRYAKRNRRLERLITLIKAIDTQIKCNGEDGERLIDASDIYYIESVDKKTFVYLEESVCRTDFRLYQLTDELEHLGFVQISKSCILNINFLESIKTLGNSRMEAALKNGERLHVTRKYLNGIKQALQGGVNI</sequence>
<dbReference type="InterPro" id="IPR007492">
    <property type="entry name" value="LytTR_DNA-bd_dom"/>
</dbReference>
<evidence type="ECO:0000313" key="2">
    <source>
        <dbReference type="EMBL" id="ODM10193.1"/>
    </source>
</evidence>
<dbReference type="PANTHER" id="PTHR37299:SF4">
    <property type="entry name" value="TRANSCRIPTIONAL REGULATOR"/>
    <property type="match status" value="1"/>
</dbReference>
<evidence type="ECO:0000313" key="3">
    <source>
        <dbReference type="Proteomes" id="UP000095003"/>
    </source>
</evidence>
<dbReference type="PATRIC" id="fig|1432052.3.peg.5059"/>
<comment type="caution">
    <text evidence="2">The sequence shown here is derived from an EMBL/GenBank/DDBJ whole genome shotgun (WGS) entry which is preliminary data.</text>
</comment>
<feature type="domain" description="HTH LytTR-type" evidence="1">
    <location>
        <begin position="41"/>
        <end position="145"/>
    </location>
</feature>
<dbReference type="PANTHER" id="PTHR37299">
    <property type="entry name" value="TRANSCRIPTIONAL REGULATOR-RELATED"/>
    <property type="match status" value="1"/>
</dbReference>